<dbReference type="EMBL" id="CP087977">
    <property type="protein sequence ID" value="UUZ43966.1"/>
    <property type="molecule type" value="Genomic_DNA"/>
</dbReference>
<dbReference type="Proteomes" id="UP001059663">
    <property type="component" value="Chromosome"/>
</dbReference>
<evidence type="ECO:0000313" key="1">
    <source>
        <dbReference type="EMBL" id="UUZ43966.1"/>
    </source>
</evidence>
<proteinExistence type="predicted"/>
<accession>A0AC61U1R5</accession>
<organism evidence="1 2">
    <name type="scientific">Janibacter limosus</name>
    <dbReference type="NCBI Taxonomy" id="53458"/>
    <lineage>
        <taxon>Bacteria</taxon>
        <taxon>Bacillati</taxon>
        <taxon>Actinomycetota</taxon>
        <taxon>Actinomycetes</taxon>
        <taxon>Micrococcales</taxon>
        <taxon>Intrasporangiaceae</taxon>
        <taxon>Janibacter</taxon>
    </lineage>
</organism>
<reference evidence="1" key="1">
    <citation type="submission" date="2021-11" db="EMBL/GenBank/DDBJ databases">
        <title>Study of the species diversity of bacterial strains isolated from a unique natural object - Shulgan-Tash cave (Bashkiria).</title>
        <authorList>
            <person name="Sazanova A.L."/>
            <person name="Chirak E.R."/>
            <person name="Safronova V.I."/>
        </authorList>
    </citation>
    <scope>NUCLEOTIDE SEQUENCE</scope>
    <source>
        <strain evidence="1">P1</strain>
    </source>
</reference>
<protein>
    <submittedName>
        <fullName evidence="1">Uncharacterized protein</fullName>
    </submittedName>
</protein>
<gene>
    <name evidence="1" type="ORF">LP422_14945</name>
</gene>
<evidence type="ECO:0000313" key="2">
    <source>
        <dbReference type="Proteomes" id="UP001059663"/>
    </source>
</evidence>
<sequence>MTRVGAHRARDPLTQSDLRPLGPGALGHLGVELQTSPGSQLRLEVVEESVPAHPPNLGRPLHMRPTSPVATIENP</sequence>
<name>A0AC61U1R5_9MICO</name>